<evidence type="ECO:0000313" key="2">
    <source>
        <dbReference type="EMBL" id="RAR04452.1"/>
    </source>
</evidence>
<name>A0A364MV06_STELY</name>
<dbReference type="PANTHER" id="PTHR37538:SF1">
    <property type="entry name" value="BTB DOMAIN-CONTAINING PROTEIN"/>
    <property type="match status" value="1"/>
</dbReference>
<gene>
    <name evidence="2" type="ORF">DDE83_007824</name>
</gene>
<feature type="region of interest" description="Disordered" evidence="1">
    <location>
        <begin position="587"/>
        <end position="663"/>
    </location>
</feature>
<dbReference type="Gene3D" id="3.30.710.10">
    <property type="entry name" value="Potassium Channel Kv1.1, Chain A"/>
    <property type="match status" value="1"/>
</dbReference>
<feature type="compositionally biased region" description="Pro residues" evidence="1">
    <location>
        <begin position="528"/>
        <end position="537"/>
    </location>
</feature>
<feature type="region of interest" description="Disordered" evidence="1">
    <location>
        <begin position="201"/>
        <end position="222"/>
    </location>
</feature>
<dbReference type="InterPro" id="IPR011333">
    <property type="entry name" value="SKP1/BTB/POZ_sf"/>
</dbReference>
<protein>
    <submittedName>
        <fullName evidence="2">Stomatin family protein</fullName>
    </submittedName>
</protein>
<feature type="region of interest" description="Disordered" evidence="1">
    <location>
        <begin position="304"/>
        <end position="574"/>
    </location>
</feature>
<dbReference type="STRING" id="183478.A0A364MV06"/>
<feature type="compositionally biased region" description="Low complexity" evidence="1">
    <location>
        <begin position="465"/>
        <end position="486"/>
    </location>
</feature>
<feature type="compositionally biased region" description="Basic and acidic residues" evidence="1">
    <location>
        <begin position="587"/>
        <end position="643"/>
    </location>
</feature>
<accession>A0A364MV06</accession>
<feature type="compositionally biased region" description="Basic residues" evidence="1">
    <location>
        <begin position="421"/>
        <end position="437"/>
    </location>
</feature>
<feature type="compositionally biased region" description="Basic and acidic residues" evidence="1">
    <location>
        <begin position="324"/>
        <end position="342"/>
    </location>
</feature>
<sequence length="726" mass="80273">MQARESSQSGATSTHYKKYYLPAALLEKLENIPGRDPWTGEIHLKDVDANIGHILVHFLYTGVYQTLNDEDIGGVSKSTICKEFQKAALALEAAKKYSVSGLQELAQIELERRGKDMCLREAVCAIREEFMAGSPDERSWLRDYVSQKVRWTFEHDLPTLSAPDFFEIIESPTLSKLLAQTIVGLFSEEVDKLRKAKATNGKTPTLEYSEPPGSYSSHPLTPASEHISASHTAWPASVEKFGAFDDSAAAWDPRNLDHDSVSRTPDLPKLTSEPIFETSTAWPASVEKFGAFDDSAVAWDPHSLCHEPGGKSEVSEPIALPSSIKEEKKNELPHTAEEHAETTADGQEQSQHGKVPSLMDQATKPHPTAVDGFTNRREEEETSRFSGIPAGIHPLIDELPASENDVKDKQTSDRSGPIASTKKKLSMRERKMGKKGKRSEAAAKENEDTEPRKPEEGVIEIQDLQAEQAATAQPQEREVASTSSTATKDKTDGIEVQPLWGSWVSPWGVTKKKKSKSSTGWPPQSLVTPPPPAPPPEIQLDVDPTPVIADVATDAANVPGVKDEPNAEVNPYAGLSKSQVRKLKIKVDREQKEEEAMRQKEKEEADGIRRWEQQKEKQARLEEEDAELLRFEDEEVERLRLEEQATEQARLAEEEKGKAATPAADMIDIGAASADEDCEFRLQHLSESDGWQDCDPCVLYMRRIALKLHAGGLSTVGPFAPMDPAE</sequence>
<reference evidence="3" key="1">
    <citation type="submission" date="2018-05" db="EMBL/GenBank/DDBJ databases">
        <title>Draft genome sequence of Stemphylium lycopersici strain CIDEFI 213.</title>
        <authorList>
            <person name="Medina R."/>
            <person name="Franco M.E.E."/>
            <person name="Lucentini C.G."/>
            <person name="Saparrat M.C.N."/>
            <person name="Balatti P.A."/>
        </authorList>
    </citation>
    <scope>NUCLEOTIDE SEQUENCE [LARGE SCALE GENOMIC DNA]</scope>
    <source>
        <strain evidence="3">CIDEFI 213</strain>
    </source>
</reference>
<organism evidence="2 3">
    <name type="scientific">Stemphylium lycopersici</name>
    <name type="common">Tomato gray leaf spot disease fungus</name>
    <name type="synonym">Thyrospora lycopersici</name>
    <dbReference type="NCBI Taxonomy" id="183478"/>
    <lineage>
        <taxon>Eukaryota</taxon>
        <taxon>Fungi</taxon>
        <taxon>Dikarya</taxon>
        <taxon>Ascomycota</taxon>
        <taxon>Pezizomycotina</taxon>
        <taxon>Dothideomycetes</taxon>
        <taxon>Pleosporomycetidae</taxon>
        <taxon>Pleosporales</taxon>
        <taxon>Pleosporineae</taxon>
        <taxon>Pleosporaceae</taxon>
        <taxon>Stemphylium</taxon>
    </lineage>
</organism>
<evidence type="ECO:0000256" key="1">
    <source>
        <dbReference type="SAM" id="MobiDB-lite"/>
    </source>
</evidence>
<keyword evidence="3" id="KW-1185">Reference proteome</keyword>
<dbReference type="PANTHER" id="PTHR37538">
    <property type="entry name" value="BTB DOMAIN-CONTAINING PROTEIN"/>
    <property type="match status" value="1"/>
</dbReference>
<feature type="region of interest" description="Disordered" evidence="1">
    <location>
        <begin position="252"/>
        <end position="272"/>
    </location>
</feature>
<dbReference type="EMBL" id="QGDH01000154">
    <property type="protein sequence ID" value="RAR04452.1"/>
    <property type="molecule type" value="Genomic_DNA"/>
</dbReference>
<dbReference type="AlphaFoldDB" id="A0A364MV06"/>
<dbReference type="Proteomes" id="UP000249619">
    <property type="component" value="Unassembled WGS sequence"/>
</dbReference>
<comment type="caution">
    <text evidence="2">The sequence shown here is derived from an EMBL/GenBank/DDBJ whole genome shotgun (WGS) entry which is preliminary data.</text>
</comment>
<evidence type="ECO:0000313" key="3">
    <source>
        <dbReference type="Proteomes" id="UP000249619"/>
    </source>
</evidence>
<proteinExistence type="predicted"/>
<feature type="compositionally biased region" description="Basic and acidic residues" evidence="1">
    <location>
        <begin position="438"/>
        <end position="456"/>
    </location>
</feature>
<feature type="compositionally biased region" description="Basic and acidic residues" evidence="1">
    <location>
        <begin position="374"/>
        <end position="383"/>
    </location>
</feature>
<feature type="compositionally biased region" description="Basic and acidic residues" evidence="1">
    <location>
        <begin position="304"/>
        <end position="314"/>
    </location>
</feature>